<dbReference type="EMBL" id="JABFAC010000007">
    <property type="protein sequence ID" value="MBA0619222.1"/>
    <property type="molecule type" value="Genomic_DNA"/>
</dbReference>
<gene>
    <name evidence="2" type="ORF">Godav_028436</name>
</gene>
<comment type="caution">
    <text evidence="2">The sequence shown here is derived from an EMBL/GenBank/DDBJ whole genome shotgun (WGS) entry which is preliminary data.</text>
</comment>
<protein>
    <recommendedName>
        <fullName evidence="1">NB-ARC domain-containing protein</fullName>
    </recommendedName>
</protein>
<dbReference type="InterPro" id="IPR044974">
    <property type="entry name" value="Disease_R_plants"/>
</dbReference>
<sequence>MKKLGEDTVKHCVGLPLAIIILGGILATKYPSLTEWLKVSANVKSYMMNDKEDYEIPADRLIQLWVAEGIVSSKQEKMKVEKLANKLTSFLEENKSLVILDDIWNTEAWESLKPAFSARRTRSKCLLRVLQQVVHVNKDLKYMKKCKKIYRDSLHSTSACYKSQLPDGASTSVQIGREFRAFLVAH</sequence>
<reference evidence="2 3" key="1">
    <citation type="journal article" date="2019" name="Genome Biol. Evol.">
        <title>Insights into the evolution of the New World diploid cottons (Gossypium, subgenus Houzingenia) based on genome sequencing.</title>
        <authorList>
            <person name="Grover C.E."/>
            <person name="Arick M.A. 2nd"/>
            <person name="Thrash A."/>
            <person name="Conover J.L."/>
            <person name="Sanders W.S."/>
            <person name="Peterson D.G."/>
            <person name="Frelichowski J.E."/>
            <person name="Scheffler J.A."/>
            <person name="Scheffler B.E."/>
            <person name="Wendel J.F."/>
        </authorList>
    </citation>
    <scope>NUCLEOTIDE SEQUENCE [LARGE SCALE GENOMIC DNA]</scope>
    <source>
        <strain evidence="2">27</strain>
        <tissue evidence="2">Leaf</tissue>
    </source>
</reference>
<organism evidence="2 3">
    <name type="scientific">Gossypium davidsonii</name>
    <name type="common">Davidson's cotton</name>
    <name type="synonym">Gossypium klotzschianum subsp. davidsonii</name>
    <dbReference type="NCBI Taxonomy" id="34287"/>
    <lineage>
        <taxon>Eukaryota</taxon>
        <taxon>Viridiplantae</taxon>
        <taxon>Streptophyta</taxon>
        <taxon>Embryophyta</taxon>
        <taxon>Tracheophyta</taxon>
        <taxon>Spermatophyta</taxon>
        <taxon>Magnoliopsida</taxon>
        <taxon>eudicotyledons</taxon>
        <taxon>Gunneridae</taxon>
        <taxon>Pentapetalae</taxon>
        <taxon>rosids</taxon>
        <taxon>malvids</taxon>
        <taxon>Malvales</taxon>
        <taxon>Malvaceae</taxon>
        <taxon>Malvoideae</taxon>
        <taxon>Gossypium</taxon>
    </lineage>
</organism>
<dbReference type="GO" id="GO:0043531">
    <property type="term" value="F:ADP binding"/>
    <property type="evidence" value="ECO:0007669"/>
    <property type="project" value="InterPro"/>
</dbReference>
<dbReference type="Pfam" id="PF00931">
    <property type="entry name" value="NB-ARC"/>
    <property type="match status" value="1"/>
</dbReference>
<evidence type="ECO:0000313" key="2">
    <source>
        <dbReference type="EMBL" id="MBA0619222.1"/>
    </source>
</evidence>
<evidence type="ECO:0000313" key="3">
    <source>
        <dbReference type="Proteomes" id="UP000593561"/>
    </source>
</evidence>
<dbReference type="GO" id="GO:0098542">
    <property type="term" value="P:defense response to other organism"/>
    <property type="evidence" value="ECO:0007669"/>
    <property type="project" value="TreeGrafter"/>
</dbReference>
<dbReference type="SUPFAM" id="SSF52540">
    <property type="entry name" value="P-loop containing nucleoside triphosphate hydrolases"/>
    <property type="match status" value="1"/>
</dbReference>
<evidence type="ECO:0000259" key="1">
    <source>
        <dbReference type="Pfam" id="PF00931"/>
    </source>
</evidence>
<name>A0A7J8S0X7_GOSDV</name>
<accession>A0A7J8S0X7</accession>
<dbReference type="PANTHER" id="PTHR23155">
    <property type="entry name" value="DISEASE RESISTANCE PROTEIN RP"/>
    <property type="match status" value="1"/>
</dbReference>
<dbReference type="Gene3D" id="3.40.50.300">
    <property type="entry name" value="P-loop containing nucleotide triphosphate hydrolases"/>
    <property type="match status" value="1"/>
</dbReference>
<proteinExistence type="predicted"/>
<dbReference type="PANTHER" id="PTHR23155:SF1185">
    <property type="entry name" value="DISEASE RESISTANCE RPP8-LIKE PROTEIN 3-RELATED"/>
    <property type="match status" value="1"/>
</dbReference>
<dbReference type="Proteomes" id="UP000593561">
    <property type="component" value="Unassembled WGS sequence"/>
</dbReference>
<dbReference type="InterPro" id="IPR027417">
    <property type="entry name" value="P-loop_NTPase"/>
</dbReference>
<dbReference type="AlphaFoldDB" id="A0A7J8S0X7"/>
<dbReference type="InterPro" id="IPR002182">
    <property type="entry name" value="NB-ARC"/>
</dbReference>
<feature type="non-terminal residue" evidence="2">
    <location>
        <position position="186"/>
    </location>
</feature>
<feature type="domain" description="NB-ARC" evidence="1">
    <location>
        <begin position="73"/>
        <end position="128"/>
    </location>
</feature>
<keyword evidence="3" id="KW-1185">Reference proteome</keyword>